<dbReference type="Gene3D" id="2.40.128.520">
    <property type="match status" value="1"/>
</dbReference>
<proteinExistence type="predicted"/>
<feature type="domain" description="DUF2147" evidence="2">
    <location>
        <begin position="27"/>
        <end position="141"/>
    </location>
</feature>
<dbReference type="RefSeq" id="WP_149487338.1">
    <property type="nucleotide sequence ID" value="NZ_CP036150.1"/>
</dbReference>
<gene>
    <name evidence="3" type="ORF">EXM22_15220</name>
</gene>
<protein>
    <submittedName>
        <fullName evidence="3">DUF2147 domain-containing protein</fullName>
    </submittedName>
</protein>
<dbReference type="OrthoDB" id="9814399at2"/>
<keyword evidence="1" id="KW-0732">Signal</keyword>
<dbReference type="Proteomes" id="UP000324209">
    <property type="component" value="Chromosome"/>
</dbReference>
<accession>A0A5C1QMH5</accession>
<dbReference type="PANTHER" id="PTHR36919">
    <property type="entry name" value="BLR1215 PROTEIN"/>
    <property type="match status" value="1"/>
</dbReference>
<evidence type="ECO:0000259" key="2">
    <source>
        <dbReference type="Pfam" id="PF09917"/>
    </source>
</evidence>
<dbReference type="EMBL" id="CP036150">
    <property type="protein sequence ID" value="QEN09263.1"/>
    <property type="molecule type" value="Genomic_DNA"/>
</dbReference>
<dbReference type="PANTHER" id="PTHR36919:SF3">
    <property type="entry name" value="BLL5882 PROTEIN"/>
    <property type="match status" value="1"/>
</dbReference>
<keyword evidence="4" id="KW-1185">Reference proteome</keyword>
<evidence type="ECO:0000313" key="3">
    <source>
        <dbReference type="EMBL" id="QEN09263.1"/>
    </source>
</evidence>
<dbReference type="Pfam" id="PF09917">
    <property type="entry name" value="DUF2147"/>
    <property type="match status" value="1"/>
</dbReference>
<evidence type="ECO:0000313" key="4">
    <source>
        <dbReference type="Proteomes" id="UP000324209"/>
    </source>
</evidence>
<dbReference type="AlphaFoldDB" id="A0A5C1QMH5"/>
<dbReference type="InterPro" id="IPR019223">
    <property type="entry name" value="DUF2147"/>
</dbReference>
<reference evidence="3 4" key="1">
    <citation type="submission" date="2019-02" db="EMBL/GenBank/DDBJ databases">
        <title>Complete Genome Sequence and Methylome Analysis of free living Spirochaetas.</title>
        <authorList>
            <person name="Fomenkov A."/>
            <person name="Dubinina G."/>
            <person name="Leshcheva N."/>
            <person name="Mikheeva N."/>
            <person name="Grabovich M."/>
            <person name="Vincze T."/>
            <person name="Roberts R.J."/>
        </authorList>
    </citation>
    <scope>NUCLEOTIDE SEQUENCE [LARGE SCALE GENOMIC DNA]</scope>
    <source>
        <strain evidence="3 4">K2</strain>
    </source>
</reference>
<sequence>MTRKILCVFFILSFFTAPLMANSGILGLWKTVDDTTGEVKSIVKVYEYEGKVFGRILVTYEEGVLKDTYINPIHRAENVKGTPFFSGLDFIWNMEKKGDKWKKGKIMDPQQGKVYSSEIWLENGNLIVRGKIGPIGRNQTWLPATARDLPSGVSDPNSIVPSIPQ</sequence>
<feature type="signal peptide" evidence="1">
    <location>
        <begin position="1"/>
        <end position="21"/>
    </location>
</feature>
<dbReference type="KEGG" id="ock:EXM22_15220"/>
<name>A0A5C1QMH5_9SPIO</name>
<organism evidence="3 4">
    <name type="scientific">Oceanispirochaeta crateris</name>
    <dbReference type="NCBI Taxonomy" id="2518645"/>
    <lineage>
        <taxon>Bacteria</taxon>
        <taxon>Pseudomonadati</taxon>
        <taxon>Spirochaetota</taxon>
        <taxon>Spirochaetia</taxon>
        <taxon>Spirochaetales</taxon>
        <taxon>Spirochaetaceae</taxon>
        <taxon>Oceanispirochaeta</taxon>
    </lineage>
</organism>
<feature type="chain" id="PRO_5023125671" evidence="1">
    <location>
        <begin position="22"/>
        <end position="165"/>
    </location>
</feature>
<evidence type="ECO:0000256" key="1">
    <source>
        <dbReference type="SAM" id="SignalP"/>
    </source>
</evidence>